<accession>A0ABP9DX65</accession>
<protein>
    <submittedName>
        <fullName evidence="2">VOC family protein</fullName>
    </submittedName>
</protein>
<dbReference type="Pfam" id="PF00903">
    <property type="entry name" value="Glyoxalase"/>
    <property type="match status" value="1"/>
</dbReference>
<dbReference type="RefSeq" id="WP_345698363.1">
    <property type="nucleotide sequence ID" value="NZ_BAABIS010000001.1"/>
</dbReference>
<evidence type="ECO:0000313" key="3">
    <source>
        <dbReference type="Proteomes" id="UP001501752"/>
    </source>
</evidence>
<dbReference type="CDD" id="cd08351">
    <property type="entry name" value="ChaP_like"/>
    <property type="match status" value="1"/>
</dbReference>
<comment type="caution">
    <text evidence="2">The sequence shown here is derived from an EMBL/GenBank/DDBJ whole genome shotgun (WGS) entry which is preliminary data.</text>
</comment>
<proteinExistence type="predicted"/>
<dbReference type="PROSITE" id="PS51819">
    <property type="entry name" value="VOC"/>
    <property type="match status" value="1"/>
</dbReference>
<dbReference type="SUPFAM" id="SSF54593">
    <property type="entry name" value="Glyoxalase/Bleomycin resistance protein/Dihydroxybiphenyl dioxygenase"/>
    <property type="match status" value="1"/>
</dbReference>
<evidence type="ECO:0000259" key="1">
    <source>
        <dbReference type="PROSITE" id="PS51819"/>
    </source>
</evidence>
<dbReference type="InterPro" id="IPR004360">
    <property type="entry name" value="Glyas_Fos-R_dOase_dom"/>
</dbReference>
<evidence type="ECO:0000313" key="2">
    <source>
        <dbReference type="EMBL" id="GAA4859517.1"/>
    </source>
</evidence>
<dbReference type="Proteomes" id="UP001501752">
    <property type="component" value="Unassembled WGS sequence"/>
</dbReference>
<gene>
    <name evidence="2" type="ORF">GCM10023235_41700</name>
</gene>
<feature type="domain" description="VOC" evidence="1">
    <location>
        <begin position="4"/>
        <end position="121"/>
    </location>
</feature>
<organism evidence="2 3">
    <name type="scientific">Kitasatospora terrestris</name>
    <dbReference type="NCBI Taxonomy" id="258051"/>
    <lineage>
        <taxon>Bacteria</taxon>
        <taxon>Bacillati</taxon>
        <taxon>Actinomycetota</taxon>
        <taxon>Actinomycetes</taxon>
        <taxon>Kitasatosporales</taxon>
        <taxon>Streptomycetaceae</taxon>
        <taxon>Kitasatospora</taxon>
    </lineage>
</organism>
<name>A0ABP9DX65_9ACTN</name>
<dbReference type="InterPro" id="IPR029068">
    <property type="entry name" value="Glyas_Bleomycin-R_OHBP_Dase"/>
</dbReference>
<dbReference type="EMBL" id="BAABIS010000001">
    <property type="protein sequence ID" value="GAA4859517.1"/>
    <property type="molecule type" value="Genomic_DNA"/>
</dbReference>
<dbReference type="InterPro" id="IPR037523">
    <property type="entry name" value="VOC_core"/>
</dbReference>
<reference evidence="3" key="1">
    <citation type="journal article" date="2019" name="Int. J. Syst. Evol. Microbiol.">
        <title>The Global Catalogue of Microorganisms (GCM) 10K type strain sequencing project: providing services to taxonomists for standard genome sequencing and annotation.</title>
        <authorList>
            <consortium name="The Broad Institute Genomics Platform"/>
            <consortium name="The Broad Institute Genome Sequencing Center for Infectious Disease"/>
            <person name="Wu L."/>
            <person name="Ma J."/>
        </authorList>
    </citation>
    <scope>NUCLEOTIDE SEQUENCE [LARGE SCALE GENOMIC DNA]</scope>
    <source>
        <strain evidence="3">JCM 13006</strain>
    </source>
</reference>
<sequence length="127" mass="14283">MAVQLNHTILNASDNRASARFLVELLGLPEPVEYGPFQVVQLSNEISLDVIRADGPITSQHYAFLVGEDEFDEIFGRIKDRGLTYWADPFHRQPGRINAWHGGRGVYFDDPDGHALEVMTRPYDIGA</sequence>
<dbReference type="Gene3D" id="3.10.180.10">
    <property type="entry name" value="2,3-Dihydroxybiphenyl 1,2-Dioxygenase, domain 1"/>
    <property type="match status" value="1"/>
</dbReference>
<keyword evidence="3" id="KW-1185">Reference proteome</keyword>